<keyword evidence="1" id="KW-0812">Transmembrane</keyword>
<accession>A0A7X0M688</accession>
<reference evidence="2 3" key="1">
    <citation type="submission" date="2020-08" db="EMBL/GenBank/DDBJ databases">
        <title>Sequencing the genomes of 1000 actinobacteria strains.</title>
        <authorList>
            <person name="Klenk H.-P."/>
        </authorList>
    </citation>
    <scope>NUCLEOTIDE SEQUENCE [LARGE SCALE GENOMIC DNA]</scope>
    <source>
        <strain evidence="2 3">DSM 44936</strain>
    </source>
</reference>
<evidence type="ECO:0000313" key="3">
    <source>
        <dbReference type="Proteomes" id="UP000555564"/>
    </source>
</evidence>
<keyword evidence="1" id="KW-0472">Membrane</keyword>
<keyword evidence="1" id="KW-1133">Transmembrane helix</keyword>
<sequence length="263" mass="28337">MSVETAENAKKGWRKLLAPSGVLLATVLTAIISWIVTYLATGIERSSTDADPVRVSVETDPMRIGAFSDSAQSLIIPSVRKLNDSPGEGCAKFHEWGLAKNAIDADASRIQIAVQGRAAGETLISNIRVIVLKRSAPVNGLTALCPTAGPVEYRFLTIDLDQPDPSVKYAGKKPFGFKVASGEVETFIVTATAAKGHYLWCLEIDLVAGDKKSTVRVDDDGKPFATTPGTKRTWTWNYKNAWMSPNGKWKFVGGKHSLSEAAS</sequence>
<feature type="transmembrane region" description="Helical" evidence="1">
    <location>
        <begin position="21"/>
        <end position="40"/>
    </location>
</feature>
<dbReference type="EMBL" id="JACHIU010000001">
    <property type="protein sequence ID" value="MBB6472982.1"/>
    <property type="molecule type" value="Genomic_DNA"/>
</dbReference>
<protein>
    <submittedName>
        <fullName evidence="2">Uncharacterized protein</fullName>
    </submittedName>
</protein>
<keyword evidence="3" id="KW-1185">Reference proteome</keyword>
<evidence type="ECO:0000313" key="2">
    <source>
        <dbReference type="EMBL" id="MBB6472982.1"/>
    </source>
</evidence>
<proteinExistence type="predicted"/>
<comment type="caution">
    <text evidence="2">The sequence shown here is derived from an EMBL/GenBank/DDBJ whole genome shotgun (WGS) entry which is preliminary data.</text>
</comment>
<gene>
    <name evidence="2" type="ORF">BJ992_002413</name>
</gene>
<name>A0A7X0M688_9ACTN</name>
<organism evidence="2 3">
    <name type="scientific">Sphaerisporangium rubeum</name>
    <dbReference type="NCBI Taxonomy" id="321317"/>
    <lineage>
        <taxon>Bacteria</taxon>
        <taxon>Bacillati</taxon>
        <taxon>Actinomycetota</taxon>
        <taxon>Actinomycetes</taxon>
        <taxon>Streptosporangiales</taxon>
        <taxon>Streptosporangiaceae</taxon>
        <taxon>Sphaerisporangium</taxon>
    </lineage>
</organism>
<evidence type="ECO:0000256" key="1">
    <source>
        <dbReference type="SAM" id="Phobius"/>
    </source>
</evidence>
<dbReference type="Proteomes" id="UP000555564">
    <property type="component" value="Unassembled WGS sequence"/>
</dbReference>
<dbReference type="AlphaFoldDB" id="A0A7X0M688"/>
<dbReference type="RefSeq" id="WP_184980446.1">
    <property type="nucleotide sequence ID" value="NZ_BAAALO010000032.1"/>
</dbReference>